<evidence type="ECO:0000313" key="5">
    <source>
        <dbReference type="Proteomes" id="UP000033901"/>
    </source>
</evidence>
<organism evidence="4 5">
    <name type="scientific">Candidatus Curtissbacteria bacterium GW2011_GWC1_44_33</name>
    <dbReference type="NCBI Taxonomy" id="1618413"/>
    <lineage>
        <taxon>Bacteria</taxon>
        <taxon>Candidatus Curtissiibacteriota</taxon>
    </lineage>
</organism>
<protein>
    <submittedName>
        <fullName evidence="4">Cell envelope-related transcriptional attenuator</fullName>
    </submittedName>
</protein>
<dbReference type="EMBL" id="LCIZ01000038">
    <property type="protein sequence ID" value="KKT65769.1"/>
    <property type="molecule type" value="Genomic_DNA"/>
</dbReference>
<keyword evidence="2" id="KW-0812">Transmembrane</keyword>
<dbReference type="Proteomes" id="UP000033901">
    <property type="component" value="Unassembled WGS sequence"/>
</dbReference>
<evidence type="ECO:0000313" key="4">
    <source>
        <dbReference type="EMBL" id="KKT65769.1"/>
    </source>
</evidence>
<comment type="similarity">
    <text evidence="1">Belongs to the LytR/CpsA/Psr (LCP) family.</text>
</comment>
<dbReference type="InterPro" id="IPR004474">
    <property type="entry name" value="LytR_CpsA_psr"/>
</dbReference>
<reference evidence="4 5" key="1">
    <citation type="journal article" date="2015" name="Nature">
        <title>rRNA introns, odd ribosomes, and small enigmatic genomes across a large radiation of phyla.</title>
        <authorList>
            <person name="Brown C.T."/>
            <person name="Hug L.A."/>
            <person name="Thomas B.C."/>
            <person name="Sharon I."/>
            <person name="Castelle C.J."/>
            <person name="Singh A."/>
            <person name="Wilkins M.J."/>
            <person name="Williams K.H."/>
            <person name="Banfield J.F."/>
        </authorList>
    </citation>
    <scope>NUCLEOTIDE SEQUENCE [LARGE SCALE GENOMIC DNA]</scope>
</reference>
<evidence type="ECO:0000259" key="3">
    <source>
        <dbReference type="Pfam" id="PF03816"/>
    </source>
</evidence>
<dbReference type="Gene3D" id="3.40.630.190">
    <property type="entry name" value="LCP protein"/>
    <property type="match status" value="1"/>
</dbReference>
<keyword evidence="2" id="KW-1133">Transmembrane helix</keyword>
<gene>
    <name evidence="4" type="ORF">UW61_C0038G0003</name>
</gene>
<dbReference type="PANTHER" id="PTHR33392">
    <property type="entry name" value="POLYISOPRENYL-TEICHOIC ACID--PEPTIDOGLYCAN TEICHOIC ACID TRANSFERASE TAGU"/>
    <property type="match status" value="1"/>
</dbReference>
<dbReference type="PANTHER" id="PTHR33392:SF6">
    <property type="entry name" value="POLYISOPRENYL-TEICHOIC ACID--PEPTIDOGLYCAN TEICHOIC ACID TRANSFERASE TAGU"/>
    <property type="match status" value="1"/>
</dbReference>
<dbReference type="Pfam" id="PF03816">
    <property type="entry name" value="LytR_cpsA_psr"/>
    <property type="match status" value="1"/>
</dbReference>
<dbReference type="InterPro" id="IPR050922">
    <property type="entry name" value="LytR/CpsA/Psr_CW_biosynth"/>
</dbReference>
<sequence>MEEVTEIGEFAPKKARAFQRIKRRLLKHLWLVRIGLVASILLGTFLFIALTGFIFEKVGITNYGKVISNFIFAPTSKVKSSGERTNILILGKAGEGHAASELTDTIIFASVSHNNPRVTVVSLPRDIWIPEIRAKVNSSYYWGKQKMEGGGLILAKSTVEEIVGQPVHYGLVVDFSGFTKIIDVMGKINVDVERNFIDEKYPIPGKENDECGGDAQSASSPKEFKCRYETIRFESGIQKMDGATALKFVRSRNTQGEEGTDIARAARQQKVLLAIREKILSPATLLSPRKLLSIWRVVKSSIESDISADIGAVLVRRAFDAREEISTFVLSEELLENPPISPRYDNQYVFVAKAGDWSEVWEWIRKNFL</sequence>
<proteinExistence type="inferred from homology"/>
<name>A0A0G1M1D5_9BACT</name>
<accession>A0A0G1M1D5</accession>
<evidence type="ECO:0000256" key="2">
    <source>
        <dbReference type="SAM" id="Phobius"/>
    </source>
</evidence>
<feature type="domain" description="Cell envelope-related transcriptional attenuator" evidence="3">
    <location>
        <begin position="103"/>
        <end position="280"/>
    </location>
</feature>
<dbReference type="AlphaFoldDB" id="A0A0G1M1D5"/>
<evidence type="ECO:0000256" key="1">
    <source>
        <dbReference type="ARBA" id="ARBA00006068"/>
    </source>
</evidence>
<feature type="transmembrane region" description="Helical" evidence="2">
    <location>
        <begin position="30"/>
        <end position="55"/>
    </location>
</feature>
<keyword evidence="2" id="KW-0472">Membrane</keyword>
<comment type="caution">
    <text evidence="4">The sequence shown here is derived from an EMBL/GenBank/DDBJ whole genome shotgun (WGS) entry which is preliminary data.</text>
</comment>